<protein>
    <submittedName>
        <fullName evidence="2">ParA family protein</fullName>
    </submittedName>
</protein>
<evidence type="ECO:0000313" key="3">
    <source>
        <dbReference type="Proteomes" id="UP000509301"/>
    </source>
</evidence>
<keyword evidence="3" id="KW-1185">Reference proteome</keyword>
<dbReference type="RefSeq" id="WP_174628509.1">
    <property type="nucleotide sequence ID" value="NZ_CP049074.1"/>
</dbReference>
<proteinExistence type="predicted"/>
<gene>
    <name evidence="2" type="ORF">GWK48_00160</name>
</gene>
<dbReference type="GeneID" id="55640311"/>
<organism evidence="2 3">
    <name type="scientific">Metallosphaera tengchongensis</name>
    <dbReference type="NCBI Taxonomy" id="1532350"/>
    <lineage>
        <taxon>Archaea</taxon>
        <taxon>Thermoproteota</taxon>
        <taxon>Thermoprotei</taxon>
        <taxon>Sulfolobales</taxon>
        <taxon>Sulfolobaceae</taxon>
        <taxon>Metallosphaera</taxon>
    </lineage>
</organism>
<accession>A0A6N0NQM1</accession>
<evidence type="ECO:0000259" key="1">
    <source>
        <dbReference type="Pfam" id="PF13614"/>
    </source>
</evidence>
<dbReference type="InterPro" id="IPR025669">
    <property type="entry name" value="AAA_dom"/>
</dbReference>
<feature type="domain" description="AAA" evidence="1">
    <location>
        <begin position="3"/>
        <end position="131"/>
    </location>
</feature>
<dbReference type="InterPro" id="IPR027417">
    <property type="entry name" value="P-loop_NTPase"/>
</dbReference>
<evidence type="ECO:0000313" key="2">
    <source>
        <dbReference type="EMBL" id="QKQ99015.1"/>
    </source>
</evidence>
<dbReference type="Pfam" id="PF13614">
    <property type="entry name" value="AAA_31"/>
    <property type="match status" value="1"/>
</dbReference>
<dbReference type="Proteomes" id="UP000509301">
    <property type="component" value="Chromosome"/>
</dbReference>
<name>A0A6N0NQM1_9CREN</name>
<dbReference type="OrthoDB" id="36110at2157"/>
<dbReference type="AlphaFoldDB" id="A0A6N0NQM1"/>
<dbReference type="PANTHER" id="PTHR13696:SF99">
    <property type="entry name" value="COBYRINIC ACID AC-DIAMIDE SYNTHASE"/>
    <property type="match status" value="1"/>
</dbReference>
<dbReference type="SUPFAM" id="SSF52540">
    <property type="entry name" value="P-loop containing nucleoside triphosphate hydrolases"/>
    <property type="match status" value="1"/>
</dbReference>
<dbReference type="PANTHER" id="PTHR13696">
    <property type="entry name" value="P-LOOP CONTAINING NUCLEOSIDE TRIPHOSPHATE HYDROLASE"/>
    <property type="match status" value="1"/>
</dbReference>
<dbReference type="InterPro" id="IPR050678">
    <property type="entry name" value="DNA_Partitioning_ATPase"/>
</dbReference>
<reference evidence="2 3" key="1">
    <citation type="submission" date="2020-02" db="EMBL/GenBank/DDBJ databases">
        <title>Comparative genome analysis reveals the metabolism and evolution of the thermophilic archaeal genus Metallosphaera.</title>
        <authorList>
            <person name="Jiang C."/>
        </authorList>
    </citation>
    <scope>NUCLEOTIDE SEQUENCE [LARGE SCALE GENOMIC DNA]</scope>
    <source>
        <strain evidence="2 3">Ric-A</strain>
    </source>
</reference>
<sequence length="262" mass="29643">MRISIHGAKGGVGKTTISITLALILAERGGKVVLLDRDNIGFASRISGIEDKGLVKSIVEKSESDPTLTVKVGKGRVTVIKMLGDGPRYEQYIQEILRDDSLKRAFNLKYSQILRSTEFDYFVVDNPSMLQFQDSIVKLDLDVFLSLYPNVEIKRVYVSDSSTLSIWQTVKYAKLAEEGFRIGSALGLVVNMVPPMMEEAKEREVREALEKIDIPVGVITPFYDPLFQYNGELTEFPILPQLRSVPNLLERKFRKDERIIIR</sequence>
<dbReference type="Gene3D" id="3.40.50.300">
    <property type="entry name" value="P-loop containing nucleotide triphosphate hydrolases"/>
    <property type="match status" value="1"/>
</dbReference>
<dbReference type="KEGG" id="mten:GWK48_00160"/>
<dbReference type="EMBL" id="CP049074">
    <property type="protein sequence ID" value="QKQ99015.1"/>
    <property type="molecule type" value="Genomic_DNA"/>
</dbReference>